<sequence length="382" mass="42084">MTWACNLPTVGYNIGVLAITSRTARTFFGKNNLRSLNNFANVVSTHLERLLPESRRRISLLKSKNAELETQATENINNFTNIPPAREVVVRDSAEFEPGHLAPMPDDSKNRITEARLEAEQKLTATPYQDYYQGNLPVLPSLPAPPVAINISPFRTPPTLPASSTLILHQQSIQKRPKPSTPSVSPVTPPRSPPSPPIPLNLPLIALPTPQNLPQARTIISTIAKEINFDYLYIIRLEPVSAKLTYKDLLSAHNFQIVMVHSYRRNPPPAGSANQALNTELHLKALSHKCGLTAVNTRENSNIVGVGGEKRAGGEFYQTSVLLPMQRNYIDDKGKMVTADSDSGRVFSGYILGAYKRRNSGDSHAAIEKLGEVARKLGEVMF</sequence>
<reference evidence="2 3" key="1">
    <citation type="submission" date="2019-10" db="EMBL/GenBank/DDBJ databases">
        <authorList>
            <person name="Palmer J.M."/>
        </authorList>
    </citation>
    <scope>NUCLEOTIDE SEQUENCE [LARGE SCALE GENOMIC DNA]</scope>
    <source>
        <strain evidence="2 3">TWF694</strain>
    </source>
</reference>
<feature type="compositionally biased region" description="Pro residues" evidence="1">
    <location>
        <begin position="187"/>
        <end position="197"/>
    </location>
</feature>
<evidence type="ECO:0000313" key="2">
    <source>
        <dbReference type="EMBL" id="KAK6541049.1"/>
    </source>
</evidence>
<name>A0AAV9XIR2_9PEZI</name>
<proteinExistence type="predicted"/>
<comment type="caution">
    <text evidence="2">The sequence shown here is derived from an EMBL/GenBank/DDBJ whole genome shotgun (WGS) entry which is preliminary data.</text>
</comment>
<dbReference type="AlphaFoldDB" id="A0AAV9XIR2"/>
<evidence type="ECO:0000313" key="3">
    <source>
        <dbReference type="Proteomes" id="UP001365542"/>
    </source>
</evidence>
<keyword evidence="3" id="KW-1185">Reference proteome</keyword>
<dbReference type="Proteomes" id="UP001365542">
    <property type="component" value="Unassembled WGS sequence"/>
</dbReference>
<feature type="region of interest" description="Disordered" evidence="1">
    <location>
        <begin position="169"/>
        <end position="197"/>
    </location>
</feature>
<dbReference type="EMBL" id="JAVHJO010000004">
    <property type="protein sequence ID" value="KAK6541049.1"/>
    <property type="molecule type" value="Genomic_DNA"/>
</dbReference>
<gene>
    <name evidence="2" type="ORF">TWF694_008427</name>
</gene>
<accession>A0AAV9XIR2</accession>
<organism evidence="2 3">
    <name type="scientific">Orbilia ellipsospora</name>
    <dbReference type="NCBI Taxonomy" id="2528407"/>
    <lineage>
        <taxon>Eukaryota</taxon>
        <taxon>Fungi</taxon>
        <taxon>Dikarya</taxon>
        <taxon>Ascomycota</taxon>
        <taxon>Pezizomycotina</taxon>
        <taxon>Orbiliomycetes</taxon>
        <taxon>Orbiliales</taxon>
        <taxon>Orbiliaceae</taxon>
        <taxon>Orbilia</taxon>
    </lineage>
</organism>
<evidence type="ECO:0000256" key="1">
    <source>
        <dbReference type="SAM" id="MobiDB-lite"/>
    </source>
</evidence>
<protein>
    <submittedName>
        <fullName evidence="2">Uncharacterized protein</fullName>
    </submittedName>
</protein>